<protein>
    <recommendedName>
        <fullName evidence="1">Major sperm protein</fullName>
    </recommendedName>
</protein>
<dbReference type="PROSITE" id="PS50202">
    <property type="entry name" value="MSP"/>
    <property type="match status" value="1"/>
</dbReference>
<feature type="compositionally biased region" description="Polar residues" evidence="3">
    <location>
        <begin position="385"/>
        <end position="395"/>
    </location>
</feature>
<dbReference type="InterPro" id="IPR013783">
    <property type="entry name" value="Ig-like_fold"/>
</dbReference>
<feature type="region of interest" description="Disordered" evidence="3">
    <location>
        <begin position="500"/>
        <end position="527"/>
    </location>
</feature>
<feature type="compositionally biased region" description="Polar residues" evidence="3">
    <location>
        <begin position="322"/>
        <end position="375"/>
    </location>
</feature>
<dbReference type="EMBL" id="CAKAEH010001512">
    <property type="protein sequence ID" value="CAG9537043.1"/>
    <property type="molecule type" value="Genomic_DNA"/>
</dbReference>
<feature type="compositionally biased region" description="Gly residues" evidence="3">
    <location>
        <begin position="510"/>
        <end position="521"/>
    </location>
</feature>
<dbReference type="Gene3D" id="2.60.40.10">
    <property type="entry name" value="Immunoglobulins"/>
    <property type="match status" value="1"/>
</dbReference>
<dbReference type="SUPFAM" id="SSF49354">
    <property type="entry name" value="PapD-like"/>
    <property type="match status" value="1"/>
</dbReference>
<feature type="coiled-coil region" evidence="2">
    <location>
        <begin position="218"/>
        <end position="252"/>
    </location>
</feature>
<dbReference type="OrthoDB" id="5868724at2759"/>
<feature type="compositionally biased region" description="Basic and acidic residues" evidence="3">
    <location>
        <begin position="176"/>
        <end position="195"/>
    </location>
</feature>
<keyword evidence="6" id="KW-1185">Reference proteome</keyword>
<name>A0A8J2Q5I2_9BILA</name>
<feature type="domain" description="MSP" evidence="4">
    <location>
        <begin position="3"/>
        <end position="110"/>
    </location>
</feature>
<sequence>MSYLQCTPAVIQLPCAGGTTTHVLEAIGTERLAFKVKLKQKYYDLYRVSPPLGFVKPGVKKELFLRRLPGNPGRTKLVVEYIASPDGYDPRKPFVEGAEVGKIDLRVIAYSDKKLPDDKPSVMGKVVTKKGQKFIPPVGYDDLKLETEIDELFKDENKAVTTAQILAKEKEGKGKVKKEAKGKVGKEGKKKKDESSSTSDENAPIQVVLPNLWKDLDINKAQNNNDQLKAILDVIMNENRRMEEIIKHMMQEITFLRESLLSTVMKLATLSLANKEAAAATLSGSGQPTSTASTMTGKSVGVGSDARITSEIKTTIPTGVSHITSPVAVGSSTTTGVSHKTSSVAEGSGATTGVSHKTSSVAEGSGATTGVSPITSPVAGGSGATTGVSRTTSPVASTANGVKSAIGVGEGGALSHTGAGVEVENYLSAMLAEGGPGGKAKGSDDGSPAVGGGTKEFSLYLGGAAGGRDVGSAYFTASSAAKAKKDLAFAFGSTADQLGGSGHPYSPSGSSGGSGGGGGHGASSVYL</sequence>
<accession>A0A8J2Q5I2</accession>
<keyword evidence="1" id="KW-0963">Cytoplasm</keyword>
<reference evidence="5" key="1">
    <citation type="submission" date="2021-09" db="EMBL/GenBank/DDBJ databases">
        <authorList>
            <consortium name="Pathogen Informatics"/>
        </authorList>
    </citation>
    <scope>NUCLEOTIDE SEQUENCE</scope>
</reference>
<proteinExistence type="predicted"/>
<comment type="function">
    <text evidence="1">Central component in molecular interactions underlying sperm crawling. Forms an extensive filament system that extends from sperm villipoda, along the leading edge of the pseudopod.</text>
</comment>
<keyword evidence="2" id="KW-0175">Coiled coil</keyword>
<evidence type="ECO:0000313" key="6">
    <source>
        <dbReference type="Proteomes" id="UP000746747"/>
    </source>
</evidence>
<dbReference type="InterPro" id="IPR008962">
    <property type="entry name" value="PapD-like_sf"/>
</dbReference>
<dbReference type="Pfam" id="PF00635">
    <property type="entry name" value="Motile_Sperm"/>
    <property type="match status" value="1"/>
</dbReference>
<feature type="compositionally biased region" description="Polar residues" evidence="3">
    <location>
        <begin position="282"/>
        <end position="297"/>
    </location>
</feature>
<organism evidence="5 6">
    <name type="scientific">Cercopithifilaria johnstoni</name>
    <dbReference type="NCBI Taxonomy" id="2874296"/>
    <lineage>
        <taxon>Eukaryota</taxon>
        <taxon>Metazoa</taxon>
        <taxon>Ecdysozoa</taxon>
        <taxon>Nematoda</taxon>
        <taxon>Chromadorea</taxon>
        <taxon>Rhabditida</taxon>
        <taxon>Spirurina</taxon>
        <taxon>Spiruromorpha</taxon>
        <taxon>Filarioidea</taxon>
        <taxon>Onchocercidae</taxon>
        <taxon>Cercopithifilaria</taxon>
    </lineage>
</organism>
<dbReference type="InterPro" id="IPR000535">
    <property type="entry name" value="MSP_dom"/>
</dbReference>
<evidence type="ECO:0000256" key="3">
    <source>
        <dbReference type="SAM" id="MobiDB-lite"/>
    </source>
</evidence>
<dbReference type="AlphaFoldDB" id="A0A8J2Q5I2"/>
<evidence type="ECO:0000256" key="2">
    <source>
        <dbReference type="SAM" id="Coils"/>
    </source>
</evidence>
<evidence type="ECO:0000256" key="1">
    <source>
        <dbReference type="RuleBase" id="RU003425"/>
    </source>
</evidence>
<keyword evidence="1" id="KW-0206">Cytoskeleton</keyword>
<feature type="region of interest" description="Disordered" evidence="3">
    <location>
        <begin position="281"/>
        <end position="302"/>
    </location>
</feature>
<gene>
    <name evidence="5" type="ORF">CJOHNSTONI_LOCUS6904</name>
</gene>
<dbReference type="Proteomes" id="UP000746747">
    <property type="component" value="Unassembled WGS sequence"/>
</dbReference>
<feature type="region of interest" description="Disordered" evidence="3">
    <location>
        <begin position="322"/>
        <end position="395"/>
    </location>
</feature>
<feature type="region of interest" description="Disordered" evidence="3">
    <location>
        <begin position="176"/>
        <end position="203"/>
    </location>
</feature>
<evidence type="ECO:0000313" key="5">
    <source>
        <dbReference type="EMBL" id="CAG9537043.1"/>
    </source>
</evidence>
<evidence type="ECO:0000259" key="4">
    <source>
        <dbReference type="PROSITE" id="PS50202"/>
    </source>
</evidence>
<comment type="caution">
    <text evidence="5">The sequence shown here is derived from an EMBL/GenBank/DDBJ whole genome shotgun (WGS) entry which is preliminary data.</text>
</comment>